<dbReference type="Proteomes" id="UP001056535">
    <property type="component" value="Chromosome"/>
</dbReference>
<dbReference type="RefSeq" id="WP_252620116.1">
    <property type="nucleotide sequence ID" value="NZ_CP099490.1"/>
</dbReference>
<dbReference type="InterPro" id="IPR010290">
    <property type="entry name" value="TM_effector"/>
</dbReference>
<evidence type="ECO:0000256" key="1">
    <source>
        <dbReference type="ARBA" id="ARBA00004651"/>
    </source>
</evidence>
<evidence type="ECO:0000256" key="5">
    <source>
        <dbReference type="ARBA" id="ARBA00022989"/>
    </source>
</evidence>
<feature type="transmembrane region" description="Helical" evidence="7">
    <location>
        <begin position="395"/>
        <end position="414"/>
    </location>
</feature>
<dbReference type="PANTHER" id="PTHR23513">
    <property type="entry name" value="INTEGRAL MEMBRANE EFFLUX PROTEIN-RELATED"/>
    <property type="match status" value="1"/>
</dbReference>
<dbReference type="CDD" id="cd06173">
    <property type="entry name" value="MFS_MefA_like"/>
    <property type="match status" value="1"/>
</dbReference>
<feature type="transmembrane region" description="Helical" evidence="7">
    <location>
        <begin position="120"/>
        <end position="140"/>
    </location>
</feature>
<evidence type="ECO:0000313" key="10">
    <source>
        <dbReference type="Proteomes" id="UP001056535"/>
    </source>
</evidence>
<evidence type="ECO:0000259" key="8">
    <source>
        <dbReference type="PROSITE" id="PS50850"/>
    </source>
</evidence>
<dbReference type="PANTHER" id="PTHR23513:SF6">
    <property type="entry name" value="MAJOR FACILITATOR SUPERFAMILY ASSOCIATED DOMAIN-CONTAINING PROTEIN"/>
    <property type="match status" value="1"/>
</dbReference>
<dbReference type="Pfam" id="PF05977">
    <property type="entry name" value="MFS_3"/>
    <property type="match status" value="1"/>
</dbReference>
<feature type="transmembrane region" description="Helical" evidence="7">
    <location>
        <begin position="370"/>
        <end position="389"/>
    </location>
</feature>
<keyword evidence="3" id="KW-1003">Cell membrane</keyword>
<evidence type="ECO:0000256" key="2">
    <source>
        <dbReference type="ARBA" id="ARBA00022448"/>
    </source>
</evidence>
<feature type="transmembrane region" description="Helical" evidence="7">
    <location>
        <begin position="187"/>
        <end position="207"/>
    </location>
</feature>
<organism evidence="9 10">
    <name type="scientific">Ornithinimicrobium cryptoxanthini</name>
    <dbReference type="NCBI Taxonomy" id="2934161"/>
    <lineage>
        <taxon>Bacteria</taxon>
        <taxon>Bacillati</taxon>
        <taxon>Actinomycetota</taxon>
        <taxon>Actinomycetes</taxon>
        <taxon>Micrococcales</taxon>
        <taxon>Ornithinimicrobiaceae</taxon>
        <taxon>Ornithinimicrobium</taxon>
    </lineage>
</organism>
<dbReference type="PROSITE" id="PS50850">
    <property type="entry name" value="MFS"/>
    <property type="match status" value="1"/>
</dbReference>
<keyword evidence="5 7" id="KW-1133">Transmembrane helix</keyword>
<evidence type="ECO:0000256" key="4">
    <source>
        <dbReference type="ARBA" id="ARBA00022692"/>
    </source>
</evidence>
<evidence type="ECO:0000256" key="6">
    <source>
        <dbReference type="ARBA" id="ARBA00023136"/>
    </source>
</evidence>
<dbReference type="InterPro" id="IPR036259">
    <property type="entry name" value="MFS_trans_sf"/>
</dbReference>
<feature type="transmembrane region" description="Helical" evidence="7">
    <location>
        <begin position="279"/>
        <end position="297"/>
    </location>
</feature>
<feature type="transmembrane region" description="Helical" evidence="7">
    <location>
        <begin position="66"/>
        <end position="86"/>
    </location>
</feature>
<keyword evidence="4 7" id="KW-0812">Transmembrane</keyword>
<gene>
    <name evidence="9" type="ORF">NF557_13845</name>
</gene>
<reference evidence="9" key="1">
    <citation type="submission" date="2022-06" db="EMBL/GenBank/DDBJ databases">
        <title>Ornithinimicrobium JY.X270.</title>
        <authorList>
            <person name="Huang Y."/>
        </authorList>
    </citation>
    <scope>NUCLEOTIDE SEQUENCE</scope>
    <source>
        <strain evidence="9">JY.X270</strain>
    </source>
</reference>
<evidence type="ECO:0000256" key="3">
    <source>
        <dbReference type="ARBA" id="ARBA00022475"/>
    </source>
</evidence>
<protein>
    <submittedName>
        <fullName evidence="9">MFS transporter</fullName>
    </submittedName>
</protein>
<name>A0ABY4YFZ8_9MICO</name>
<keyword evidence="2" id="KW-0813">Transport</keyword>
<keyword evidence="6 7" id="KW-0472">Membrane</keyword>
<feature type="transmembrane region" description="Helical" evidence="7">
    <location>
        <begin position="29"/>
        <end position="54"/>
    </location>
</feature>
<accession>A0ABY4YFZ8</accession>
<feature type="domain" description="Major facilitator superfamily (MFS) profile" evidence="8">
    <location>
        <begin position="28"/>
        <end position="418"/>
    </location>
</feature>
<dbReference type="SUPFAM" id="SSF103473">
    <property type="entry name" value="MFS general substrate transporter"/>
    <property type="match status" value="1"/>
</dbReference>
<feature type="transmembrane region" description="Helical" evidence="7">
    <location>
        <begin position="243"/>
        <end position="267"/>
    </location>
</feature>
<dbReference type="Gene3D" id="1.20.1250.20">
    <property type="entry name" value="MFS general substrate transporter like domains"/>
    <property type="match status" value="1"/>
</dbReference>
<dbReference type="EMBL" id="CP099490">
    <property type="protein sequence ID" value="USQ75685.1"/>
    <property type="molecule type" value="Genomic_DNA"/>
</dbReference>
<dbReference type="InterPro" id="IPR020846">
    <property type="entry name" value="MFS_dom"/>
</dbReference>
<feature type="transmembrane region" description="Helical" evidence="7">
    <location>
        <begin position="309"/>
        <end position="327"/>
    </location>
</feature>
<comment type="subcellular location">
    <subcellularLocation>
        <location evidence="1">Cell membrane</location>
        <topology evidence="1">Multi-pass membrane protein</topology>
    </subcellularLocation>
</comment>
<evidence type="ECO:0000313" key="9">
    <source>
        <dbReference type="EMBL" id="USQ75685.1"/>
    </source>
</evidence>
<feature type="transmembrane region" description="Helical" evidence="7">
    <location>
        <begin position="333"/>
        <end position="350"/>
    </location>
</feature>
<evidence type="ECO:0000256" key="7">
    <source>
        <dbReference type="SAM" id="Phobius"/>
    </source>
</evidence>
<keyword evidence="10" id="KW-1185">Reference proteome</keyword>
<proteinExistence type="predicted"/>
<sequence length="437" mass="45083">MSTTTAATTTATTTATTQPTRAERLGRPFGIHLGGVGLANLADGIVLGGLPLIAVTLTRSPSEISLLQVAFWLPWLLLGVSAGVVVDRLDRRHVQLAGAAVRVLLLGGMTWLAATDRLTMALLIAAVGIYGITQVFVDLAGSSIIPQLAPQSRLSAANGRVMGAETVFNNFVGGPVGGLLFVVGAGWVFGVPAALGVVFLLLIGLGLRGSYRAERSPEPVGGKLHELLEGFRFQVSHPVLRPLLLTGSALNFASTAYFAVFILWMVGPESRVGLTPEQYPLLLAVLAVGAVAGALLAERLVGLVGEVPLLIGGWFLNSALLLVPFLVPHAGAIAAAFLVVGFTNMCGNVVGRTMRQRLVPVAKLGKVGGAGGMIGYGLMPLGALLGGAVAEVWGLPTVFVGAVVLSLLATAYAATRVTTALVQEHEITAQTTSTQNA</sequence>